<dbReference type="AlphaFoldDB" id="A0A7I7WP68"/>
<evidence type="ECO:0000256" key="2">
    <source>
        <dbReference type="PROSITE-ProRule" id="PRU00335"/>
    </source>
</evidence>
<feature type="DNA-binding region" description="H-T-H motif" evidence="2">
    <location>
        <begin position="46"/>
        <end position="65"/>
    </location>
</feature>
<proteinExistence type="predicted"/>
<dbReference type="EMBL" id="AP022608">
    <property type="protein sequence ID" value="BBZ17668.1"/>
    <property type="molecule type" value="Genomic_DNA"/>
</dbReference>
<evidence type="ECO:0000313" key="5">
    <source>
        <dbReference type="Proteomes" id="UP000466187"/>
    </source>
</evidence>
<evidence type="ECO:0000259" key="3">
    <source>
        <dbReference type="PROSITE" id="PS50977"/>
    </source>
</evidence>
<dbReference type="InterPro" id="IPR001647">
    <property type="entry name" value="HTH_TetR"/>
</dbReference>
<dbReference type="GO" id="GO:0003677">
    <property type="term" value="F:DNA binding"/>
    <property type="evidence" value="ECO:0007669"/>
    <property type="project" value="UniProtKB-UniRule"/>
</dbReference>
<dbReference type="Gene3D" id="1.10.357.10">
    <property type="entry name" value="Tetracycline Repressor, domain 2"/>
    <property type="match status" value="1"/>
</dbReference>
<dbReference type="SUPFAM" id="SSF46689">
    <property type="entry name" value="Homeodomain-like"/>
    <property type="match status" value="1"/>
</dbReference>
<dbReference type="InterPro" id="IPR009057">
    <property type="entry name" value="Homeodomain-like_sf"/>
</dbReference>
<protein>
    <submittedName>
        <fullName evidence="4">Transcriptional regulator</fullName>
    </submittedName>
</protein>
<name>A0A7I7WP68_MYCGU</name>
<dbReference type="PROSITE" id="PS50977">
    <property type="entry name" value="HTH_TETR_2"/>
    <property type="match status" value="1"/>
</dbReference>
<organism evidence="4 5">
    <name type="scientific">Mycolicibacterium gadium</name>
    <name type="common">Mycobacterium gadium</name>
    <dbReference type="NCBI Taxonomy" id="1794"/>
    <lineage>
        <taxon>Bacteria</taxon>
        <taxon>Bacillati</taxon>
        <taxon>Actinomycetota</taxon>
        <taxon>Actinomycetes</taxon>
        <taxon>Mycobacteriales</taxon>
        <taxon>Mycobacteriaceae</taxon>
        <taxon>Mycolicibacterium</taxon>
    </lineage>
</organism>
<dbReference type="Proteomes" id="UP000466187">
    <property type="component" value="Chromosome"/>
</dbReference>
<keyword evidence="1 2" id="KW-0238">DNA-binding</keyword>
<evidence type="ECO:0000313" key="4">
    <source>
        <dbReference type="EMBL" id="BBZ17668.1"/>
    </source>
</evidence>
<feature type="domain" description="HTH tetR-type" evidence="3">
    <location>
        <begin position="23"/>
        <end position="83"/>
    </location>
</feature>
<dbReference type="Pfam" id="PF00440">
    <property type="entry name" value="TetR_N"/>
    <property type="match status" value="1"/>
</dbReference>
<sequence>MSQREIIRSMTRTDWLVGDDRRTAAAERIYAAATEMIASGGLDAFDVDTLASRVHCSRATIYRHAGGKAEIREAVLIRVADRIITTVRESVDHLTGSGRIVTAISVALKEIRSDPLGRLMMSSVKAQEIRLFTDSPVVARFARDINGLTEDDPQAAQWIVRIVLALMYWPVDDAEVERQIVQRFVSPAFDSAAVTSGEP</sequence>
<evidence type="ECO:0000256" key="1">
    <source>
        <dbReference type="ARBA" id="ARBA00023125"/>
    </source>
</evidence>
<accession>A0A7I7WP68</accession>
<reference evidence="4 5" key="1">
    <citation type="journal article" date="2019" name="Emerg. Microbes Infect.">
        <title>Comprehensive subspecies identification of 175 nontuberculous mycobacteria species based on 7547 genomic profiles.</title>
        <authorList>
            <person name="Matsumoto Y."/>
            <person name="Kinjo T."/>
            <person name="Motooka D."/>
            <person name="Nabeya D."/>
            <person name="Jung N."/>
            <person name="Uechi K."/>
            <person name="Horii T."/>
            <person name="Iida T."/>
            <person name="Fujita J."/>
            <person name="Nakamura S."/>
        </authorList>
    </citation>
    <scope>NUCLEOTIDE SEQUENCE [LARGE SCALE GENOMIC DNA]</scope>
    <source>
        <strain evidence="4 5">JCM 12688</strain>
    </source>
</reference>
<gene>
    <name evidence="4" type="ORF">MGAD_20030</name>
</gene>
<dbReference type="KEGG" id="mgad:MGAD_20030"/>